<reference evidence="1" key="2">
    <citation type="submission" date="2022-01" db="EMBL/GenBank/DDBJ databases">
        <authorList>
            <person name="Yamashiro T."/>
            <person name="Shiraishi A."/>
            <person name="Satake H."/>
            <person name="Nakayama K."/>
        </authorList>
    </citation>
    <scope>NUCLEOTIDE SEQUENCE</scope>
</reference>
<keyword evidence="2" id="KW-1185">Reference proteome</keyword>
<evidence type="ECO:0000313" key="2">
    <source>
        <dbReference type="Proteomes" id="UP001151760"/>
    </source>
</evidence>
<sequence length="139" mass="16067">MKSSPSTLGTIRSRYSRDDYLHCADHTVKLIQEQWVDTIDHDGEWMEAEEGRYLDEVWAVSFYPRAEPVEPLEWKAPKNRLKPSSIEPPKLELKELSEHLEYAFLQEYNQLPVVISSALFATVKASRLEVIRNHKGAIA</sequence>
<comment type="caution">
    <text evidence="1">The sequence shown here is derived from an EMBL/GenBank/DDBJ whole genome shotgun (WGS) entry which is preliminary data.</text>
</comment>
<gene>
    <name evidence="1" type="ORF">Tco_0976454</name>
</gene>
<name>A0ABQ5EHJ8_9ASTR</name>
<proteinExistence type="predicted"/>
<dbReference type="Proteomes" id="UP001151760">
    <property type="component" value="Unassembled WGS sequence"/>
</dbReference>
<dbReference type="EMBL" id="BQNB010016309">
    <property type="protein sequence ID" value="GJT50297.1"/>
    <property type="molecule type" value="Genomic_DNA"/>
</dbReference>
<protein>
    <submittedName>
        <fullName evidence="1">Uncharacterized protein</fullName>
    </submittedName>
</protein>
<evidence type="ECO:0000313" key="1">
    <source>
        <dbReference type="EMBL" id="GJT50297.1"/>
    </source>
</evidence>
<organism evidence="1 2">
    <name type="scientific">Tanacetum coccineum</name>
    <dbReference type="NCBI Taxonomy" id="301880"/>
    <lineage>
        <taxon>Eukaryota</taxon>
        <taxon>Viridiplantae</taxon>
        <taxon>Streptophyta</taxon>
        <taxon>Embryophyta</taxon>
        <taxon>Tracheophyta</taxon>
        <taxon>Spermatophyta</taxon>
        <taxon>Magnoliopsida</taxon>
        <taxon>eudicotyledons</taxon>
        <taxon>Gunneridae</taxon>
        <taxon>Pentapetalae</taxon>
        <taxon>asterids</taxon>
        <taxon>campanulids</taxon>
        <taxon>Asterales</taxon>
        <taxon>Asteraceae</taxon>
        <taxon>Asteroideae</taxon>
        <taxon>Anthemideae</taxon>
        <taxon>Anthemidinae</taxon>
        <taxon>Tanacetum</taxon>
    </lineage>
</organism>
<reference evidence="1" key="1">
    <citation type="journal article" date="2022" name="Int. J. Mol. Sci.">
        <title>Draft Genome of Tanacetum Coccineum: Genomic Comparison of Closely Related Tanacetum-Family Plants.</title>
        <authorList>
            <person name="Yamashiro T."/>
            <person name="Shiraishi A."/>
            <person name="Nakayama K."/>
            <person name="Satake H."/>
        </authorList>
    </citation>
    <scope>NUCLEOTIDE SEQUENCE</scope>
</reference>
<accession>A0ABQ5EHJ8</accession>